<dbReference type="EnsemblMetazoa" id="CJA32991.1">
    <property type="protein sequence ID" value="CJA32991.1"/>
    <property type="gene ID" value="WBGene00208838"/>
</dbReference>
<reference evidence="1" key="2">
    <citation type="submission" date="2022-06" db="UniProtKB">
        <authorList>
            <consortium name="EnsemblMetazoa"/>
        </authorList>
    </citation>
    <scope>IDENTIFICATION</scope>
    <source>
        <strain evidence="1">DF5081</strain>
    </source>
</reference>
<evidence type="ECO:0000313" key="2">
    <source>
        <dbReference type="Proteomes" id="UP000005237"/>
    </source>
</evidence>
<organism evidence="1 2">
    <name type="scientific">Caenorhabditis japonica</name>
    <dbReference type="NCBI Taxonomy" id="281687"/>
    <lineage>
        <taxon>Eukaryota</taxon>
        <taxon>Metazoa</taxon>
        <taxon>Ecdysozoa</taxon>
        <taxon>Nematoda</taxon>
        <taxon>Chromadorea</taxon>
        <taxon>Rhabditida</taxon>
        <taxon>Rhabditina</taxon>
        <taxon>Rhabditomorpha</taxon>
        <taxon>Rhabditoidea</taxon>
        <taxon>Rhabditidae</taxon>
        <taxon>Peloderinae</taxon>
        <taxon>Caenorhabditis</taxon>
    </lineage>
</organism>
<sequence length="81" mass="9220">MISTPCCRPDPAASKISIGPIRGFEVELKGKADVLLCSNILKYDRVSFCWFYRFNASDCHRLSESLAGSHQLEIDERIRKE</sequence>
<keyword evidence="2" id="KW-1185">Reference proteome</keyword>
<reference evidence="2" key="1">
    <citation type="submission" date="2010-08" db="EMBL/GenBank/DDBJ databases">
        <authorList>
            <consortium name="Caenorhabditis japonica Sequencing Consortium"/>
            <person name="Wilson R.K."/>
        </authorList>
    </citation>
    <scope>NUCLEOTIDE SEQUENCE [LARGE SCALE GENOMIC DNA]</scope>
    <source>
        <strain evidence="2">DF5081</strain>
    </source>
</reference>
<evidence type="ECO:0000313" key="1">
    <source>
        <dbReference type="EnsemblMetazoa" id="CJA32991.1"/>
    </source>
</evidence>
<protein>
    <submittedName>
        <fullName evidence="1">Uncharacterized protein</fullName>
    </submittedName>
</protein>
<proteinExistence type="predicted"/>
<accession>A0A8R1IFX3</accession>
<dbReference type="Proteomes" id="UP000005237">
    <property type="component" value="Unassembled WGS sequence"/>
</dbReference>
<name>A0A8R1IFX3_CAEJA</name>
<dbReference type="AlphaFoldDB" id="A0A8R1IFX3"/>